<feature type="non-terminal residue" evidence="1">
    <location>
        <position position="1"/>
    </location>
</feature>
<reference evidence="1" key="1">
    <citation type="journal article" date="2014" name="Front. Microbiol.">
        <title>High frequency of phylogenetically diverse reductive dehalogenase-homologous genes in deep subseafloor sedimentary metagenomes.</title>
        <authorList>
            <person name="Kawai M."/>
            <person name="Futagami T."/>
            <person name="Toyoda A."/>
            <person name="Takaki Y."/>
            <person name="Nishi S."/>
            <person name="Hori S."/>
            <person name="Arai W."/>
            <person name="Tsubouchi T."/>
            <person name="Morono Y."/>
            <person name="Uchiyama I."/>
            <person name="Ito T."/>
            <person name="Fujiyama A."/>
            <person name="Inagaki F."/>
            <person name="Takami H."/>
        </authorList>
    </citation>
    <scope>NUCLEOTIDE SEQUENCE</scope>
    <source>
        <strain evidence="1">Expedition CK06-06</strain>
    </source>
</reference>
<accession>X1R0X2</accession>
<evidence type="ECO:0000313" key="1">
    <source>
        <dbReference type="EMBL" id="GAI49189.1"/>
    </source>
</evidence>
<proteinExistence type="predicted"/>
<dbReference type="EMBL" id="BARV01033333">
    <property type="protein sequence ID" value="GAI49189.1"/>
    <property type="molecule type" value="Genomic_DNA"/>
</dbReference>
<gene>
    <name evidence="1" type="ORF">S06H3_52408</name>
</gene>
<protein>
    <submittedName>
        <fullName evidence="1">Uncharacterized protein</fullName>
    </submittedName>
</protein>
<dbReference type="AlphaFoldDB" id="X1R0X2"/>
<name>X1R0X2_9ZZZZ</name>
<organism evidence="1">
    <name type="scientific">marine sediment metagenome</name>
    <dbReference type="NCBI Taxonomy" id="412755"/>
    <lineage>
        <taxon>unclassified sequences</taxon>
        <taxon>metagenomes</taxon>
        <taxon>ecological metagenomes</taxon>
    </lineage>
</organism>
<sequence>ALATRFDDDAVSIDPGVFNAARIWKLPGTLARKGDSTPDRPHRLATLLEVPATLVIAPIEALRALAATLPAESKETPPTRPYRGFAQPFDLVAWMSAHGIEVKSSGPYQGGTRYILKQCVFNGNHTGTSAAIFQGADGRLGYKCQHAECADKTWADLRKLKEPA</sequence>
<comment type="caution">
    <text evidence="1">The sequence shown here is derived from an EMBL/GenBank/DDBJ whole genome shotgun (WGS) entry which is preliminary data.</text>
</comment>